<feature type="chain" id="PRO_5010344217" evidence="1">
    <location>
        <begin position="31"/>
        <end position="157"/>
    </location>
</feature>
<name>A0A1I7IFD8_9BACT</name>
<evidence type="ECO:0000313" key="3">
    <source>
        <dbReference type="Proteomes" id="UP000182491"/>
    </source>
</evidence>
<protein>
    <submittedName>
        <fullName evidence="2">Uncharacterized protein</fullName>
    </submittedName>
</protein>
<evidence type="ECO:0000313" key="2">
    <source>
        <dbReference type="EMBL" id="SFU71664.1"/>
    </source>
</evidence>
<dbReference type="STRING" id="388950.GCA_001611675_01367"/>
<dbReference type="EMBL" id="FPCA01000002">
    <property type="protein sequence ID" value="SFU71664.1"/>
    <property type="molecule type" value="Genomic_DNA"/>
</dbReference>
<feature type="signal peptide" evidence="1">
    <location>
        <begin position="1"/>
        <end position="30"/>
    </location>
</feature>
<reference evidence="3" key="1">
    <citation type="submission" date="2016-10" db="EMBL/GenBank/DDBJ databases">
        <authorList>
            <person name="Varghese N."/>
        </authorList>
    </citation>
    <scope>NUCLEOTIDE SEQUENCE [LARGE SCALE GENOMIC DNA]</scope>
    <source>
        <strain evidence="3">DSM 18820</strain>
    </source>
</reference>
<evidence type="ECO:0000256" key="1">
    <source>
        <dbReference type="SAM" id="SignalP"/>
    </source>
</evidence>
<gene>
    <name evidence="2" type="ORF">SAMN04487941_2175</name>
</gene>
<proteinExistence type="predicted"/>
<sequence length="157" mass="17069">MLRALPIPAVKLMKTRFLFLLSLLVMFSLSGCDEDCATVDCIQEPFRFRVLNAQGENLLDNGTLALSQIAIYTPGAPAATLPLSAYAPLGETYVEAGLSQNTRAYTLAIDGYAPLELSFDLDVRSGDCCTSLTIEEAYLNEAPVLKDSKGERFIILP</sequence>
<accession>A0A1I7IFD8</accession>
<keyword evidence="1" id="KW-0732">Signal</keyword>
<organism evidence="2 3">
    <name type="scientific">Pontibacter akesuensis</name>
    <dbReference type="NCBI Taxonomy" id="388950"/>
    <lineage>
        <taxon>Bacteria</taxon>
        <taxon>Pseudomonadati</taxon>
        <taxon>Bacteroidota</taxon>
        <taxon>Cytophagia</taxon>
        <taxon>Cytophagales</taxon>
        <taxon>Hymenobacteraceae</taxon>
        <taxon>Pontibacter</taxon>
    </lineage>
</organism>
<keyword evidence="3" id="KW-1185">Reference proteome</keyword>
<dbReference type="AlphaFoldDB" id="A0A1I7IFD8"/>
<dbReference type="Proteomes" id="UP000182491">
    <property type="component" value="Unassembled WGS sequence"/>
</dbReference>
<dbReference type="PROSITE" id="PS51257">
    <property type="entry name" value="PROKAR_LIPOPROTEIN"/>
    <property type="match status" value="1"/>
</dbReference>